<dbReference type="GO" id="GO:0005737">
    <property type="term" value="C:cytoplasm"/>
    <property type="evidence" value="ECO:0007669"/>
    <property type="project" value="TreeGrafter"/>
</dbReference>
<dbReference type="InterPro" id="IPR003591">
    <property type="entry name" value="Leu-rich_rpt_typical-subtyp"/>
</dbReference>
<feature type="domain" description="RING-type" evidence="6">
    <location>
        <begin position="644"/>
        <end position="679"/>
    </location>
</feature>
<dbReference type="Proteomes" id="UP000822476">
    <property type="component" value="Unassembled WGS sequence"/>
</dbReference>
<comment type="caution">
    <text evidence="8">The sequence shown here is derived from an EMBL/GenBank/DDBJ whole genome shotgun (WGS) entry which is preliminary data.</text>
</comment>
<protein>
    <recommendedName>
        <fullName evidence="10">E3 ubiquitin-protein ligase LRSAM1</fullName>
    </recommendedName>
</protein>
<dbReference type="SUPFAM" id="SSF57850">
    <property type="entry name" value="RING/U-box"/>
    <property type="match status" value="1"/>
</dbReference>
<dbReference type="OrthoDB" id="1711136at2759"/>
<dbReference type="SUPFAM" id="SSF47769">
    <property type="entry name" value="SAM/Pointed domain"/>
    <property type="match status" value="1"/>
</dbReference>
<keyword evidence="3 5" id="KW-0863">Zinc-finger</keyword>
<dbReference type="Pfam" id="PF13855">
    <property type="entry name" value="LRR_8"/>
    <property type="match status" value="1"/>
</dbReference>
<evidence type="ECO:0000256" key="2">
    <source>
        <dbReference type="ARBA" id="ARBA00022737"/>
    </source>
</evidence>
<accession>A0A8S9YLA1</accession>
<dbReference type="Pfam" id="PF13920">
    <property type="entry name" value="zf-C3HC4_3"/>
    <property type="match status" value="1"/>
</dbReference>
<dbReference type="SMART" id="SM00369">
    <property type="entry name" value="LRR_TYP"/>
    <property type="match status" value="4"/>
</dbReference>
<keyword evidence="1" id="KW-0433">Leucine-rich repeat</keyword>
<evidence type="ECO:0000256" key="4">
    <source>
        <dbReference type="ARBA" id="ARBA00022833"/>
    </source>
</evidence>
<dbReference type="Gene3D" id="3.80.10.10">
    <property type="entry name" value="Ribonuclease Inhibitor"/>
    <property type="match status" value="1"/>
</dbReference>
<evidence type="ECO:0000259" key="6">
    <source>
        <dbReference type="PROSITE" id="PS50089"/>
    </source>
</evidence>
<evidence type="ECO:0000259" key="7">
    <source>
        <dbReference type="PROSITE" id="PS50105"/>
    </source>
</evidence>
<evidence type="ECO:0000313" key="9">
    <source>
        <dbReference type="Proteomes" id="UP000822476"/>
    </source>
</evidence>
<keyword evidence="2" id="KW-0677">Repeat</keyword>
<name>A0A8S9YLA1_9TREM</name>
<reference evidence="8" key="1">
    <citation type="submission" date="2019-07" db="EMBL/GenBank/DDBJ databases">
        <title>Annotation for the trematode Paragonimus miyazaki's.</title>
        <authorList>
            <person name="Choi Y.-J."/>
        </authorList>
    </citation>
    <scope>NUCLEOTIDE SEQUENCE</scope>
    <source>
        <strain evidence="8">Japan</strain>
    </source>
</reference>
<dbReference type="PROSITE" id="PS51450">
    <property type="entry name" value="LRR"/>
    <property type="match status" value="2"/>
</dbReference>
<dbReference type="InterPro" id="IPR032675">
    <property type="entry name" value="LRR_dom_sf"/>
</dbReference>
<evidence type="ECO:0008006" key="10">
    <source>
        <dbReference type="Google" id="ProtNLM"/>
    </source>
</evidence>
<dbReference type="InterPro" id="IPR013083">
    <property type="entry name" value="Znf_RING/FYVE/PHD"/>
</dbReference>
<organism evidence="8 9">
    <name type="scientific">Paragonimus skrjabini miyazakii</name>
    <dbReference type="NCBI Taxonomy" id="59628"/>
    <lineage>
        <taxon>Eukaryota</taxon>
        <taxon>Metazoa</taxon>
        <taxon>Spiralia</taxon>
        <taxon>Lophotrochozoa</taxon>
        <taxon>Platyhelminthes</taxon>
        <taxon>Trematoda</taxon>
        <taxon>Digenea</taxon>
        <taxon>Plagiorchiida</taxon>
        <taxon>Troglotremata</taxon>
        <taxon>Troglotrematidae</taxon>
        <taxon>Paragonimus</taxon>
    </lineage>
</organism>
<dbReference type="SMART" id="SM00454">
    <property type="entry name" value="SAM"/>
    <property type="match status" value="1"/>
</dbReference>
<keyword evidence="9" id="KW-1185">Reference proteome</keyword>
<dbReference type="Pfam" id="PF00536">
    <property type="entry name" value="SAM_1"/>
    <property type="match status" value="1"/>
</dbReference>
<dbReference type="SUPFAM" id="SSF52058">
    <property type="entry name" value="L domain-like"/>
    <property type="match status" value="1"/>
</dbReference>
<feature type="domain" description="SAM" evidence="7">
    <location>
        <begin position="541"/>
        <end position="599"/>
    </location>
</feature>
<keyword evidence="4" id="KW-0862">Zinc</keyword>
<gene>
    <name evidence="8" type="ORF">EG68_07400</name>
</gene>
<evidence type="ECO:0000256" key="3">
    <source>
        <dbReference type="ARBA" id="ARBA00022771"/>
    </source>
</evidence>
<dbReference type="EMBL" id="JTDE01003861">
    <property type="protein sequence ID" value="KAF7255564.1"/>
    <property type="molecule type" value="Genomic_DNA"/>
</dbReference>
<dbReference type="Gene3D" id="3.30.40.10">
    <property type="entry name" value="Zinc/RING finger domain, C3HC4 (zinc finger)"/>
    <property type="match status" value="1"/>
</dbReference>
<dbReference type="PANTHER" id="PTHR48051">
    <property type="match status" value="1"/>
</dbReference>
<dbReference type="InterPro" id="IPR001611">
    <property type="entry name" value="Leu-rich_rpt"/>
</dbReference>
<dbReference type="Gene3D" id="1.10.150.50">
    <property type="entry name" value="Transcription Factor, Ets-1"/>
    <property type="match status" value="1"/>
</dbReference>
<dbReference type="GO" id="GO:0008270">
    <property type="term" value="F:zinc ion binding"/>
    <property type="evidence" value="ECO:0007669"/>
    <property type="project" value="UniProtKB-KW"/>
</dbReference>
<evidence type="ECO:0000313" key="8">
    <source>
        <dbReference type="EMBL" id="KAF7255564.1"/>
    </source>
</evidence>
<dbReference type="PROSITE" id="PS50089">
    <property type="entry name" value="ZF_RING_2"/>
    <property type="match status" value="1"/>
</dbReference>
<dbReference type="PANTHER" id="PTHR48051:SF54">
    <property type="entry name" value="LEUCINE-RICH REPEAT-CONTAINING PROTEIN"/>
    <property type="match status" value="1"/>
</dbReference>
<dbReference type="InterPro" id="IPR013761">
    <property type="entry name" value="SAM/pointed_sf"/>
</dbReference>
<dbReference type="InterPro" id="IPR001841">
    <property type="entry name" value="Znf_RING"/>
</dbReference>
<keyword evidence="3 5" id="KW-0479">Metal-binding</keyword>
<dbReference type="InterPro" id="IPR001660">
    <property type="entry name" value="SAM"/>
</dbReference>
<proteinExistence type="predicted"/>
<sequence length="690" mass="77835">MPIFPRKQTEDYRRLLERKLYLARERPDELFDLSGCSLKEIPDGTFALIKVLLKTHLYLQNNSLRTLDSGGNLVDLQRLEVLNLSANNLHSLPDGLKHLVSLKVLNLSGNRISILPCSVFHLSCLHTLNVEGNLLKFVPPEIGELGQLTVLLLAGNPFSELPDQICHLSKLERLTLPISSMCYPPSAVCEKGITAILRFLGGDKESLSENGDHLDASFSVLSDQKLLPSCTDSLVAQKSGGQRLPSSELERQLQDSFQAQLELANKATHSRQKVLSQLASEQAYMQAELIAVQRKRDKERGDLVSSLLTAEDSADDLIRQLLSRTDSSRRRERAEDLDCLKLLDKPDESFELRRQEILASMQNMLLVTDEAYRDHWAQRQMTKQNALAKEDFSTARSVEQALNDRSEKQRQLTAEIAIKKDAQKEAFAKLQAQQDAQGQRLRRDIALVEQELCRLTAAEQERRARHAVVNQHCLAERRSELVKLLTQLNKEQQLRQSELRNRLREMDERRLADQSDYWLIQYQRLLDKKPSSLDCELDPAVLAILKCAGAGDFMTNFQYHRITYSTLVTMTDDDLQKIGVYALGARQSILREVNDLVCAVKLSDAKITDLEASRGDLPVPSAPPTEEIVPSAPPEIVARFEQECCVCQDSKCLVILLYCGHVCACTGCAAKLLVCPLCRMPISQRIQLKY</sequence>
<evidence type="ECO:0000256" key="5">
    <source>
        <dbReference type="PROSITE-ProRule" id="PRU00175"/>
    </source>
</evidence>
<evidence type="ECO:0000256" key="1">
    <source>
        <dbReference type="ARBA" id="ARBA00022614"/>
    </source>
</evidence>
<dbReference type="InterPro" id="IPR050216">
    <property type="entry name" value="LRR_domain-containing"/>
</dbReference>
<dbReference type="PROSITE" id="PS50105">
    <property type="entry name" value="SAM_DOMAIN"/>
    <property type="match status" value="1"/>
</dbReference>
<dbReference type="AlphaFoldDB" id="A0A8S9YLA1"/>